<keyword evidence="6" id="KW-0472">Membrane</keyword>
<dbReference type="Proteomes" id="UP000252387">
    <property type="component" value="Unassembled WGS sequence"/>
</dbReference>
<evidence type="ECO:0000256" key="4">
    <source>
        <dbReference type="ARBA" id="ARBA00023263"/>
    </source>
</evidence>
<dbReference type="InterPro" id="IPR050263">
    <property type="entry name" value="Bact_Fimbrial_Adh_Pro"/>
</dbReference>
<evidence type="ECO:0000256" key="1">
    <source>
        <dbReference type="ARBA" id="ARBA00004561"/>
    </source>
</evidence>
<keyword evidence="4" id="KW-0281">Fimbrium</keyword>
<comment type="similarity">
    <text evidence="2">Belongs to the fimbrial protein family.</text>
</comment>
<keyword evidence="6" id="KW-0812">Transmembrane</keyword>
<evidence type="ECO:0000256" key="6">
    <source>
        <dbReference type="SAM" id="Phobius"/>
    </source>
</evidence>
<organism evidence="7 8">
    <name type="scientific">Rhodanobacter denitrificans</name>
    <dbReference type="NCBI Taxonomy" id="666685"/>
    <lineage>
        <taxon>Bacteria</taxon>
        <taxon>Pseudomonadati</taxon>
        <taxon>Pseudomonadota</taxon>
        <taxon>Gammaproteobacteria</taxon>
        <taxon>Lysobacterales</taxon>
        <taxon>Rhodanobacteraceae</taxon>
        <taxon>Rhodanobacter</taxon>
    </lineage>
</organism>
<feature type="compositionally biased region" description="Polar residues" evidence="5">
    <location>
        <begin position="1"/>
        <end position="12"/>
    </location>
</feature>
<dbReference type="AlphaFoldDB" id="A0A368KBF4"/>
<evidence type="ECO:0000256" key="3">
    <source>
        <dbReference type="ARBA" id="ARBA00022729"/>
    </source>
</evidence>
<dbReference type="EMBL" id="QFWQ01000007">
    <property type="protein sequence ID" value="RCS29270.1"/>
    <property type="molecule type" value="Genomic_DNA"/>
</dbReference>
<name>A0A368KBF4_9GAMM</name>
<accession>A0A368KBF4</accession>
<reference evidence="7 8" key="1">
    <citation type="submission" date="2018-05" db="EMBL/GenBank/DDBJ databases">
        <title>Draft genome sequence of Rhodanobacter denitrificans Yn1 isolated from gold copper mine.</title>
        <authorList>
            <person name="Yang N."/>
            <person name="Mazhar H.S."/>
            <person name="Rensing C."/>
        </authorList>
    </citation>
    <scope>NUCLEOTIDE SEQUENCE [LARGE SCALE GENOMIC DNA]</scope>
    <source>
        <strain evidence="7 8">Yn1</strain>
    </source>
</reference>
<dbReference type="OrthoDB" id="7030999at2"/>
<keyword evidence="3" id="KW-0732">Signal</keyword>
<keyword evidence="8" id="KW-1185">Reference proteome</keyword>
<dbReference type="SUPFAM" id="SSF49401">
    <property type="entry name" value="Bacterial adhesins"/>
    <property type="match status" value="1"/>
</dbReference>
<dbReference type="GO" id="GO:0043709">
    <property type="term" value="P:cell adhesion involved in single-species biofilm formation"/>
    <property type="evidence" value="ECO:0007669"/>
    <property type="project" value="TreeGrafter"/>
</dbReference>
<proteinExistence type="inferred from homology"/>
<dbReference type="InterPro" id="IPR036937">
    <property type="entry name" value="Adhesion_dom_fimbrial_sf"/>
</dbReference>
<keyword evidence="6" id="KW-1133">Transmembrane helix</keyword>
<evidence type="ECO:0000313" key="7">
    <source>
        <dbReference type="EMBL" id="RCS29270.1"/>
    </source>
</evidence>
<evidence type="ECO:0000313" key="8">
    <source>
        <dbReference type="Proteomes" id="UP000252387"/>
    </source>
</evidence>
<dbReference type="GO" id="GO:0009289">
    <property type="term" value="C:pilus"/>
    <property type="evidence" value="ECO:0007669"/>
    <property type="project" value="UniProtKB-SubCell"/>
</dbReference>
<evidence type="ECO:0000256" key="2">
    <source>
        <dbReference type="ARBA" id="ARBA00006671"/>
    </source>
</evidence>
<dbReference type="InterPro" id="IPR008966">
    <property type="entry name" value="Adhesion_dom_sf"/>
</dbReference>
<dbReference type="PANTHER" id="PTHR33420">
    <property type="entry name" value="FIMBRIAL SUBUNIT ELFA-RELATED"/>
    <property type="match status" value="1"/>
</dbReference>
<feature type="region of interest" description="Disordered" evidence="5">
    <location>
        <begin position="1"/>
        <end position="39"/>
    </location>
</feature>
<dbReference type="Gene3D" id="2.60.40.1090">
    <property type="entry name" value="Fimbrial-type adhesion domain"/>
    <property type="match status" value="1"/>
</dbReference>
<dbReference type="PANTHER" id="PTHR33420:SF3">
    <property type="entry name" value="FIMBRIAL SUBUNIT ELFA"/>
    <property type="match status" value="1"/>
</dbReference>
<evidence type="ECO:0000256" key="5">
    <source>
        <dbReference type="SAM" id="MobiDB-lite"/>
    </source>
</evidence>
<comment type="subcellular location">
    <subcellularLocation>
        <location evidence="1">Fimbrium</location>
    </subcellularLocation>
</comment>
<protein>
    <submittedName>
        <fullName evidence="7">Type 1 fimbrial protein</fullName>
    </submittedName>
</protein>
<feature type="compositionally biased region" description="Basic residues" evidence="5">
    <location>
        <begin position="22"/>
        <end position="31"/>
    </location>
</feature>
<feature type="transmembrane region" description="Helical" evidence="6">
    <location>
        <begin position="48"/>
        <end position="66"/>
    </location>
</feature>
<sequence>MSGGTSETQHTPDGSVACRPRTMAHPHRNANRHPSALTRNHRKMNKSLLSTALVAVIAATAFAPTAQAASSGTISFTGKVLADTCVIKINNSASNVVALPTVMAATFGSAAGNVAGATNFTVDLSNCDTNTASANMAFTAGTSIDSTTGNLKNATAGGSNVQIQLLNGTAAINTSTQANAPVIPISGGVGSASLTAQYISTATATTAGLVTSSVGFTLTYM</sequence>
<comment type="caution">
    <text evidence="7">The sequence shown here is derived from an EMBL/GenBank/DDBJ whole genome shotgun (WGS) entry which is preliminary data.</text>
</comment>
<gene>
    <name evidence="7" type="ORF">DEO45_12270</name>
</gene>